<evidence type="ECO:0000256" key="6">
    <source>
        <dbReference type="ARBA" id="ARBA00022989"/>
    </source>
</evidence>
<evidence type="ECO:0000256" key="1">
    <source>
        <dbReference type="ARBA" id="ARBA00004370"/>
    </source>
</evidence>
<dbReference type="Pfam" id="PF08263">
    <property type="entry name" value="LRRNT_2"/>
    <property type="match status" value="1"/>
</dbReference>
<keyword evidence="6" id="KW-1133">Transmembrane helix</keyword>
<dbReference type="EMBL" id="JAHRHJ020000001">
    <property type="protein sequence ID" value="KAH9330305.1"/>
    <property type="molecule type" value="Genomic_DNA"/>
</dbReference>
<evidence type="ECO:0000256" key="2">
    <source>
        <dbReference type="ARBA" id="ARBA00022614"/>
    </source>
</evidence>
<dbReference type="FunFam" id="3.80.10.10:FF:000041">
    <property type="entry name" value="LRR receptor-like serine/threonine-protein kinase ERECTA"/>
    <property type="match status" value="1"/>
</dbReference>
<organism evidence="10 11">
    <name type="scientific">Taxus chinensis</name>
    <name type="common">Chinese yew</name>
    <name type="synonym">Taxus wallichiana var. chinensis</name>
    <dbReference type="NCBI Taxonomy" id="29808"/>
    <lineage>
        <taxon>Eukaryota</taxon>
        <taxon>Viridiplantae</taxon>
        <taxon>Streptophyta</taxon>
        <taxon>Embryophyta</taxon>
        <taxon>Tracheophyta</taxon>
        <taxon>Spermatophyta</taxon>
        <taxon>Pinopsida</taxon>
        <taxon>Pinidae</taxon>
        <taxon>Conifers II</taxon>
        <taxon>Cupressales</taxon>
        <taxon>Taxaceae</taxon>
        <taxon>Taxus</taxon>
    </lineage>
</organism>
<keyword evidence="5" id="KW-0677">Repeat</keyword>
<evidence type="ECO:0000256" key="7">
    <source>
        <dbReference type="ARBA" id="ARBA00023136"/>
    </source>
</evidence>
<evidence type="ECO:0000313" key="10">
    <source>
        <dbReference type="EMBL" id="KAH9330305.1"/>
    </source>
</evidence>
<evidence type="ECO:0000256" key="3">
    <source>
        <dbReference type="ARBA" id="ARBA00022692"/>
    </source>
</evidence>
<dbReference type="PROSITE" id="PS51450">
    <property type="entry name" value="LRR"/>
    <property type="match status" value="1"/>
</dbReference>
<dbReference type="SUPFAM" id="SSF52058">
    <property type="entry name" value="L domain-like"/>
    <property type="match status" value="1"/>
</dbReference>
<dbReference type="GO" id="GO:0016020">
    <property type="term" value="C:membrane"/>
    <property type="evidence" value="ECO:0007669"/>
    <property type="project" value="UniProtKB-SubCell"/>
</dbReference>
<feature type="domain" description="Leucine-rich repeat-containing N-terminal plant-type" evidence="9">
    <location>
        <begin position="9"/>
        <end position="48"/>
    </location>
</feature>
<dbReference type="PRINTS" id="PR00019">
    <property type="entry name" value="LEURICHRPT"/>
</dbReference>
<dbReference type="InterPro" id="IPR032675">
    <property type="entry name" value="LRR_dom_sf"/>
</dbReference>
<reference evidence="10 11" key="1">
    <citation type="journal article" date="2021" name="Nat. Plants">
        <title>The Taxus genome provides insights into paclitaxel biosynthesis.</title>
        <authorList>
            <person name="Xiong X."/>
            <person name="Gou J."/>
            <person name="Liao Q."/>
            <person name="Li Y."/>
            <person name="Zhou Q."/>
            <person name="Bi G."/>
            <person name="Li C."/>
            <person name="Du R."/>
            <person name="Wang X."/>
            <person name="Sun T."/>
            <person name="Guo L."/>
            <person name="Liang H."/>
            <person name="Lu P."/>
            <person name="Wu Y."/>
            <person name="Zhang Z."/>
            <person name="Ro D.K."/>
            <person name="Shang Y."/>
            <person name="Huang S."/>
            <person name="Yan J."/>
        </authorList>
    </citation>
    <scope>NUCLEOTIDE SEQUENCE [LARGE SCALE GENOMIC DNA]</scope>
    <source>
        <strain evidence="10">Ta-2019</strain>
    </source>
</reference>
<dbReference type="InterPro" id="IPR053038">
    <property type="entry name" value="RLP_Defense"/>
</dbReference>
<dbReference type="AlphaFoldDB" id="A0AA38LPW4"/>
<dbReference type="Gene3D" id="3.80.10.10">
    <property type="entry name" value="Ribonuclease Inhibitor"/>
    <property type="match status" value="3"/>
</dbReference>
<proteinExistence type="predicted"/>
<evidence type="ECO:0000256" key="4">
    <source>
        <dbReference type="ARBA" id="ARBA00022729"/>
    </source>
</evidence>
<evidence type="ECO:0000256" key="8">
    <source>
        <dbReference type="ARBA" id="ARBA00023180"/>
    </source>
</evidence>
<sequence>CFASHHRKQEQQSLLSFKSSLTTTDPNHSLSSWTVDIPFCNWTGVICDLQQHAVVSLNLSAMGLQGSVSSHLANLSFLQTIELKYLSLRGNRLGGAIPSSLGSLLELTHLDLGQNIISRQIPSQLGYLTNLVHLDLSVNHLNGTIPSLRRLEILERLFLQNNQFVGTIPDELGQLKHLHVLKISHNKLSGRIPQSIGNLQRLKRLFLHHNHLSDMIPFGLGYCKELQLLDLSHNSLIGSSTTRSCESLSYKILSESVIQLFRGFRASRDW</sequence>
<evidence type="ECO:0000313" key="11">
    <source>
        <dbReference type="Proteomes" id="UP000824469"/>
    </source>
</evidence>
<keyword evidence="8" id="KW-0325">Glycoprotein</keyword>
<gene>
    <name evidence="10" type="ORF">KI387_002413</name>
</gene>
<dbReference type="InterPro" id="IPR001611">
    <property type="entry name" value="Leu-rich_rpt"/>
</dbReference>
<dbReference type="PANTHER" id="PTHR48064:SF6">
    <property type="entry name" value="RECEPTOR-LIKE PROTEIN KINASE 2"/>
    <property type="match status" value="1"/>
</dbReference>
<dbReference type="InterPro" id="IPR003591">
    <property type="entry name" value="Leu-rich_rpt_typical-subtyp"/>
</dbReference>
<evidence type="ECO:0000259" key="9">
    <source>
        <dbReference type="Pfam" id="PF08263"/>
    </source>
</evidence>
<dbReference type="OMA" id="WATHGQR"/>
<evidence type="ECO:0000256" key="5">
    <source>
        <dbReference type="ARBA" id="ARBA00022737"/>
    </source>
</evidence>
<accession>A0AA38LPW4</accession>
<protein>
    <recommendedName>
        <fullName evidence="9">Leucine-rich repeat-containing N-terminal plant-type domain-containing protein</fullName>
    </recommendedName>
</protein>
<dbReference type="Proteomes" id="UP000824469">
    <property type="component" value="Unassembled WGS sequence"/>
</dbReference>
<keyword evidence="4" id="KW-0732">Signal</keyword>
<dbReference type="InterPro" id="IPR013210">
    <property type="entry name" value="LRR_N_plant-typ"/>
</dbReference>
<keyword evidence="2" id="KW-0433">Leucine-rich repeat</keyword>
<dbReference type="FunFam" id="3.80.10.10:FF:000400">
    <property type="entry name" value="Nuclear pore complex protein NUP107"/>
    <property type="match status" value="1"/>
</dbReference>
<keyword evidence="11" id="KW-1185">Reference proteome</keyword>
<dbReference type="PANTHER" id="PTHR48064">
    <property type="entry name" value="OS01G0750400 PROTEIN"/>
    <property type="match status" value="1"/>
</dbReference>
<keyword evidence="3" id="KW-0812">Transmembrane</keyword>
<dbReference type="Pfam" id="PF13855">
    <property type="entry name" value="LRR_8"/>
    <property type="match status" value="2"/>
</dbReference>
<comment type="caution">
    <text evidence="10">The sequence shown here is derived from an EMBL/GenBank/DDBJ whole genome shotgun (WGS) entry which is preliminary data.</text>
</comment>
<feature type="non-terminal residue" evidence="10">
    <location>
        <position position="1"/>
    </location>
</feature>
<comment type="subcellular location">
    <subcellularLocation>
        <location evidence="1">Membrane</location>
    </subcellularLocation>
</comment>
<name>A0AA38LPW4_TAXCH</name>
<dbReference type="SMART" id="SM00369">
    <property type="entry name" value="LRR_TYP"/>
    <property type="match status" value="3"/>
</dbReference>
<keyword evidence="7" id="KW-0472">Membrane</keyword>